<name>A0A177ADR0_9PEZI</name>
<dbReference type="RefSeq" id="XP_024325489.1">
    <property type="nucleotide sequence ID" value="XM_024466807.1"/>
</dbReference>
<proteinExistence type="predicted"/>
<dbReference type="EMBL" id="KV441392">
    <property type="protein sequence ID" value="OAF60207.1"/>
    <property type="molecule type" value="Genomic_DNA"/>
</dbReference>
<dbReference type="Proteomes" id="UP000077154">
    <property type="component" value="Unassembled WGS sequence"/>
</dbReference>
<accession>A0A177ADR0</accession>
<dbReference type="AlphaFoldDB" id="A0A177ADR0"/>
<sequence length="91" mass="10149">MVDWKGFVWTVESTVSDRRWEAQNFVRDSNPLIGFQHSVLLFSAIFASFNAFWPGHTVHSLLVAPPDDFFCASASPLVLYSVGQPASRSDS</sequence>
<reference evidence="1" key="1">
    <citation type="submission" date="2016-03" db="EMBL/GenBank/DDBJ databases">
        <title>Updated assembly of Pseudogymnoascus destructans, the fungus causing white-nose syndrome of bats.</title>
        <authorList>
            <person name="Palmer J.M."/>
            <person name="Drees K.P."/>
            <person name="Foster J.T."/>
            <person name="Lindner D.L."/>
        </authorList>
    </citation>
    <scope>NUCLEOTIDE SEQUENCE [LARGE SCALE GENOMIC DNA]</scope>
    <source>
        <strain evidence="1">20631-21</strain>
    </source>
</reference>
<protein>
    <submittedName>
        <fullName evidence="1">Uncharacterized protein</fullName>
    </submittedName>
</protein>
<evidence type="ECO:0000313" key="1">
    <source>
        <dbReference type="EMBL" id="OAF60207.1"/>
    </source>
</evidence>
<dbReference type="GeneID" id="36286235"/>
<organism evidence="1">
    <name type="scientific">Pseudogymnoascus destructans</name>
    <dbReference type="NCBI Taxonomy" id="655981"/>
    <lineage>
        <taxon>Eukaryota</taxon>
        <taxon>Fungi</taxon>
        <taxon>Dikarya</taxon>
        <taxon>Ascomycota</taxon>
        <taxon>Pezizomycotina</taxon>
        <taxon>Leotiomycetes</taxon>
        <taxon>Thelebolales</taxon>
        <taxon>Thelebolaceae</taxon>
        <taxon>Pseudogymnoascus</taxon>
    </lineage>
</organism>
<gene>
    <name evidence="1" type="ORF">VC83_03158</name>
</gene>